<dbReference type="AlphaFoldDB" id="A0AAF1JVH1"/>
<dbReference type="PRINTS" id="PR00039">
    <property type="entry name" value="HTHLYSR"/>
</dbReference>
<evidence type="ECO:0000256" key="3">
    <source>
        <dbReference type="ARBA" id="ARBA00023125"/>
    </source>
</evidence>
<dbReference type="InterPro" id="IPR036388">
    <property type="entry name" value="WH-like_DNA-bd_sf"/>
</dbReference>
<dbReference type="InterPro" id="IPR036390">
    <property type="entry name" value="WH_DNA-bd_sf"/>
</dbReference>
<dbReference type="Gene3D" id="1.10.10.10">
    <property type="entry name" value="Winged helix-like DNA-binding domain superfamily/Winged helix DNA-binding domain"/>
    <property type="match status" value="1"/>
</dbReference>
<dbReference type="Gene3D" id="3.40.190.290">
    <property type="match status" value="1"/>
</dbReference>
<name>A0AAF1JVH1_9PROT</name>
<reference evidence="6" key="1">
    <citation type="submission" date="2020-01" db="EMBL/GenBank/DDBJ databases">
        <authorList>
            <person name="Rat A."/>
        </authorList>
    </citation>
    <scope>NUCLEOTIDE SEQUENCE</scope>
    <source>
        <strain evidence="6">LMG 28251</strain>
    </source>
</reference>
<dbReference type="Pfam" id="PF00126">
    <property type="entry name" value="HTH_1"/>
    <property type="match status" value="1"/>
</dbReference>
<keyword evidence="3" id="KW-0238">DNA-binding</keyword>
<gene>
    <name evidence="6" type="ORF">GXW79_05750</name>
</gene>
<sequence>MAKPGDAVADLSSKELRAVVLVARYFSFIGAAAELRLSQPGLSRIIRKVEQQIGVTLFHRTTRQVTLTAAGAQFVPFAERLLDDFANGIAAVRALEPGARGQVAVGCPMSVAQSSLVAIILEFRRRRPAVKISVREGLQSMIHEEVLNGVLDFGIGFIRLPIEDMLVEPLHDGSFHVAFHRDHRFASRRVVPLDALRDEVLVSMPPSANLRQIFDGAAASAGFRLNHAITVNTYSTVFELLRARAGIAILPDPGVPDADDPLLTSRPIDPPRVEARLSIIRLKSRVESPAARAFRELVLAHFRPVATQDKA</sequence>
<keyword evidence="7" id="KW-1185">Reference proteome</keyword>
<keyword evidence="2" id="KW-0805">Transcription regulation</keyword>
<reference evidence="6" key="2">
    <citation type="journal article" date="2021" name="Syst. Appl. Microbiol.">
        <title>Roseomonas hellenica sp. nov., isolated from roots of wild-growing Alkanna tinctoria.</title>
        <authorList>
            <person name="Rat A."/>
            <person name="Naranjo H.D."/>
            <person name="Lebbe L."/>
            <person name="Cnockaert M."/>
            <person name="Krigas N."/>
            <person name="Grigoriadou K."/>
            <person name="Maloupa E."/>
            <person name="Willems A."/>
        </authorList>
    </citation>
    <scope>NUCLEOTIDE SEQUENCE</scope>
    <source>
        <strain evidence="6">LMG 28251</strain>
    </source>
</reference>
<comment type="caution">
    <text evidence="6">The sequence shown here is derived from an EMBL/GenBank/DDBJ whole genome shotgun (WGS) entry which is preliminary data.</text>
</comment>
<dbReference type="Proteomes" id="UP001196068">
    <property type="component" value="Unassembled WGS sequence"/>
</dbReference>
<keyword evidence="4" id="KW-0804">Transcription</keyword>
<dbReference type="PANTHER" id="PTHR30419">
    <property type="entry name" value="HTH-TYPE TRANSCRIPTIONAL REGULATOR YBHD"/>
    <property type="match status" value="1"/>
</dbReference>
<evidence type="ECO:0000256" key="1">
    <source>
        <dbReference type="ARBA" id="ARBA00009437"/>
    </source>
</evidence>
<dbReference type="EMBL" id="JAAEDH010000004">
    <property type="protein sequence ID" value="MBR0654580.1"/>
    <property type="molecule type" value="Genomic_DNA"/>
</dbReference>
<dbReference type="PANTHER" id="PTHR30419:SF8">
    <property type="entry name" value="NITROGEN ASSIMILATION TRANSCRIPTIONAL ACTIVATOR-RELATED"/>
    <property type="match status" value="1"/>
</dbReference>
<dbReference type="RefSeq" id="WP_211873397.1">
    <property type="nucleotide sequence ID" value="NZ_JAAEDH010000004.1"/>
</dbReference>
<evidence type="ECO:0000313" key="7">
    <source>
        <dbReference type="Proteomes" id="UP001196068"/>
    </source>
</evidence>
<feature type="domain" description="HTH lysR-type" evidence="5">
    <location>
        <begin position="11"/>
        <end position="68"/>
    </location>
</feature>
<dbReference type="Pfam" id="PF03466">
    <property type="entry name" value="LysR_substrate"/>
    <property type="match status" value="1"/>
</dbReference>
<evidence type="ECO:0000256" key="4">
    <source>
        <dbReference type="ARBA" id="ARBA00023163"/>
    </source>
</evidence>
<evidence type="ECO:0000256" key="2">
    <source>
        <dbReference type="ARBA" id="ARBA00023015"/>
    </source>
</evidence>
<dbReference type="GO" id="GO:0005829">
    <property type="term" value="C:cytosol"/>
    <property type="evidence" value="ECO:0007669"/>
    <property type="project" value="TreeGrafter"/>
</dbReference>
<accession>A0AAF1JVH1</accession>
<dbReference type="InterPro" id="IPR050950">
    <property type="entry name" value="HTH-type_LysR_regulators"/>
</dbReference>
<dbReference type="InterPro" id="IPR005119">
    <property type="entry name" value="LysR_subst-bd"/>
</dbReference>
<dbReference type="InterPro" id="IPR000847">
    <property type="entry name" value="LysR_HTH_N"/>
</dbReference>
<comment type="similarity">
    <text evidence="1">Belongs to the LysR transcriptional regulatory family.</text>
</comment>
<dbReference type="SUPFAM" id="SSF46785">
    <property type="entry name" value="Winged helix' DNA-binding domain"/>
    <property type="match status" value="1"/>
</dbReference>
<proteinExistence type="inferred from homology"/>
<dbReference type="FunFam" id="1.10.10.10:FF:000001">
    <property type="entry name" value="LysR family transcriptional regulator"/>
    <property type="match status" value="1"/>
</dbReference>
<protein>
    <submittedName>
        <fullName evidence="6">LysR family transcriptional regulator</fullName>
    </submittedName>
</protein>
<dbReference type="PROSITE" id="PS50931">
    <property type="entry name" value="HTH_LYSR"/>
    <property type="match status" value="1"/>
</dbReference>
<dbReference type="SUPFAM" id="SSF53850">
    <property type="entry name" value="Periplasmic binding protein-like II"/>
    <property type="match status" value="1"/>
</dbReference>
<organism evidence="6 7">
    <name type="scientific">Plastoroseomonas arctica</name>
    <dbReference type="NCBI Taxonomy" id="1509237"/>
    <lineage>
        <taxon>Bacteria</taxon>
        <taxon>Pseudomonadati</taxon>
        <taxon>Pseudomonadota</taxon>
        <taxon>Alphaproteobacteria</taxon>
        <taxon>Acetobacterales</taxon>
        <taxon>Acetobacteraceae</taxon>
        <taxon>Plastoroseomonas</taxon>
    </lineage>
</organism>
<evidence type="ECO:0000259" key="5">
    <source>
        <dbReference type="PROSITE" id="PS50931"/>
    </source>
</evidence>
<dbReference type="GO" id="GO:0003677">
    <property type="term" value="F:DNA binding"/>
    <property type="evidence" value="ECO:0007669"/>
    <property type="project" value="UniProtKB-KW"/>
</dbReference>
<evidence type="ECO:0000313" key="6">
    <source>
        <dbReference type="EMBL" id="MBR0654580.1"/>
    </source>
</evidence>
<dbReference type="GO" id="GO:0003700">
    <property type="term" value="F:DNA-binding transcription factor activity"/>
    <property type="evidence" value="ECO:0007669"/>
    <property type="project" value="InterPro"/>
</dbReference>